<evidence type="ECO:0000313" key="4">
    <source>
        <dbReference type="Proteomes" id="UP000232673"/>
    </source>
</evidence>
<sequence length="434" mass="51043">MLTNKIELTEYSLDILKDELPLNIINKLESLKGKSFQRYDEFKLILHGLLEDQFSDYASEILDHVEQIESDEDTLDENDGQSGSIYPYDPTQADIDIREDPQTVYELVERKWERGLIKMPNFQRNYIWKIEQQSLFIESILLNFPLPPLYINKDTKGKYVIVDGRQRITTLRRFMKDEFSLSGLKAFPNLNGKNFSALKSLDISYQSRIEDKKLLVYLIQPTVPLEMVYDIFNRINTGGTQLERQEIRNCIFLGTATEFLQKLSQKEGFKLSIDYGISSNRAKDQEAILRFLSFRIFDYRLNYKNSMNDFVERAMKYLNRFNINDSEIIALEEEFDKSMRLTYDFFGRNNFRIPTNETRGRINIAVFETVAGYFASQNEEFLKLNKRTIKKNFKILIDNWDYLDAVRISTGDKKRVSTRFDLVFDTLNAGCKNL</sequence>
<dbReference type="Proteomes" id="UP000232673">
    <property type="component" value="Unassembled WGS sequence"/>
</dbReference>
<feature type="domain" description="GmrSD restriction endonucleases N-terminal" evidence="2">
    <location>
        <begin position="107"/>
        <end position="252"/>
    </location>
</feature>
<dbReference type="Pfam" id="PF03235">
    <property type="entry name" value="GmrSD_N"/>
    <property type="match status" value="1"/>
</dbReference>
<gene>
    <name evidence="3" type="ORF">APR41_06840</name>
</gene>
<accession>A0A2N0TQX5</accession>
<proteinExistence type="predicted"/>
<comment type="caution">
    <text evidence="3">The sequence shown here is derived from an EMBL/GenBank/DDBJ whole genome shotgun (WGS) entry which is preliminary data.</text>
</comment>
<keyword evidence="4" id="KW-1185">Reference proteome</keyword>
<dbReference type="EMBL" id="LKTS01000044">
    <property type="protein sequence ID" value="PKD17144.1"/>
    <property type="molecule type" value="Genomic_DNA"/>
</dbReference>
<evidence type="ECO:0000256" key="1">
    <source>
        <dbReference type="SAM" id="MobiDB-lite"/>
    </source>
</evidence>
<evidence type="ECO:0000313" key="3">
    <source>
        <dbReference type="EMBL" id="PKD17144.1"/>
    </source>
</evidence>
<protein>
    <recommendedName>
        <fullName evidence="2">GmrSD restriction endonucleases N-terminal domain-containing protein</fullName>
    </recommendedName>
</protein>
<name>A0A2N0TQX5_9FLAO</name>
<organism evidence="3 4">
    <name type="scientific">Salegentibacter salinarum</name>
    <dbReference type="NCBI Taxonomy" id="447422"/>
    <lineage>
        <taxon>Bacteria</taxon>
        <taxon>Pseudomonadati</taxon>
        <taxon>Bacteroidota</taxon>
        <taxon>Flavobacteriia</taxon>
        <taxon>Flavobacteriales</taxon>
        <taxon>Flavobacteriaceae</taxon>
        <taxon>Salegentibacter</taxon>
    </lineage>
</organism>
<reference evidence="3 4" key="1">
    <citation type="submission" date="2015-10" db="EMBL/GenBank/DDBJ databases">
        <title>Draft genome sequence of Salegentibacter salinarum KCTC 12975.</title>
        <authorList>
            <person name="Lin W."/>
            <person name="Zheng Q."/>
        </authorList>
    </citation>
    <scope>NUCLEOTIDE SEQUENCE [LARGE SCALE GENOMIC DNA]</scope>
    <source>
        <strain evidence="3 4">KCTC 12975</strain>
    </source>
</reference>
<dbReference type="RefSeq" id="WP_079712499.1">
    <property type="nucleotide sequence ID" value="NZ_FUZC01000004.1"/>
</dbReference>
<dbReference type="PANTHER" id="PTHR39639">
    <property type="entry name" value="CHROMOSOME 16, WHOLE GENOME SHOTGUN SEQUENCE"/>
    <property type="match status" value="1"/>
</dbReference>
<evidence type="ECO:0000259" key="2">
    <source>
        <dbReference type="Pfam" id="PF03235"/>
    </source>
</evidence>
<dbReference type="STRING" id="447422.SAMN05660903_01393"/>
<dbReference type="PANTHER" id="PTHR39639:SF1">
    <property type="entry name" value="DUF262 DOMAIN-CONTAINING PROTEIN"/>
    <property type="match status" value="1"/>
</dbReference>
<dbReference type="InterPro" id="IPR004919">
    <property type="entry name" value="GmrSD_N"/>
</dbReference>
<dbReference type="OrthoDB" id="9798761at2"/>
<feature type="region of interest" description="Disordered" evidence="1">
    <location>
        <begin position="72"/>
        <end position="92"/>
    </location>
</feature>
<dbReference type="AlphaFoldDB" id="A0A2N0TQX5"/>